<organism evidence="1">
    <name type="scientific">Pongo abelii</name>
    <name type="common">Sumatran orangutan</name>
    <name type="synonym">Pongo pygmaeus abelii</name>
    <dbReference type="NCBI Taxonomy" id="9601"/>
    <lineage>
        <taxon>Eukaryota</taxon>
        <taxon>Metazoa</taxon>
        <taxon>Chordata</taxon>
        <taxon>Craniata</taxon>
        <taxon>Vertebrata</taxon>
        <taxon>Euteleostomi</taxon>
        <taxon>Mammalia</taxon>
        <taxon>Eutheria</taxon>
        <taxon>Euarchontoglires</taxon>
        <taxon>Primates</taxon>
        <taxon>Haplorrhini</taxon>
        <taxon>Catarrhini</taxon>
        <taxon>Hominidae</taxon>
        <taxon>Pongo</taxon>
    </lineage>
</organism>
<comment type="caution">
    <text evidence="1">The sequence shown here is derived from an EMBL/GenBank/DDBJ whole genome shotgun (WGS) entry which is preliminary data.</text>
</comment>
<reference evidence="1" key="1">
    <citation type="submission" date="2017-12" db="EMBL/GenBank/DDBJ databases">
        <title>High-resolution comparative analysis of great ape genomes.</title>
        <authorList>
            <person name="Pollen A."/>
            <person name="Hastie A."/>
            <person name="Hormozdiari F."/>
            <person name="Dougherty M."/>
            <person name="Liu R."/>
            <person name="Chaisson M."/>
            <person name="Hoppe E."/>
            <person name="Hill C."/>
            <person name="Pang A."/>
            <person name="Hillier L."/>
            <person name="Baker C."/>
            <person name="Armstrong J."/>
            <person name="Shendure J."/>
            <person name="Paten B."/>
            <person name="Wilson R."/>
            <person name="Chao H."/>
            <person name="Schneider V."/>
            <person name="Ventura M."/>
            <person name="Kronenberg Z."/>
            <person name="Murali S."/>
            <person name="Gordon D."/>
            <person name="Cantsilieris S."/>
            <person name="Munson K."/>
            <person name="Nelson B."/>
            <person name="Raja A."/>
            <person name="Underwood J."/>
            <person name="Diekhans M."/>
            <person name="Fiddes I."/>
            <person name="Haussler D."/>
            <person name="Eichler E."/>
        </authorList>
    </citation>
    <scope>NUCLEOTIDE SEQUENCE [LARGE SCALE GENOMIC DNA]</scope>
    <source>
        <strain evidence="1">Susie</strain>
    </source>
</reference>
<accession>A0A2J8UKL5</accession>
<protein>
    <submittedName>
        <fullName evidence="1">Uncharacterized protein</fullName>
    </submittedName>
</protein>
<name>A0A2J8UKL5_PONAB</name>
<dbReference type="AlphaFoldDB" id="A0A2J8UKL5"/>
<gene>
    <name evidence="1" type="ORF">CR201_G0027214</name>
</gene>
<evidence type="ECO:0000313" key="1">
    <source>
        <dbReference type="EMBL" id="PNJ45808.1"/>
    </source>
</evidence>
<sequence length="67" mass="7832">MLPDRLGSLEDHHRRSRLLSQWKVPTPPLILLEAALRNIAHYVSIPPPKIFAVPTLYHYFVLFFLLI</sequence>
<proteinExistence type="predicted"/>
<dbReference type="EMBL" id="NDHI03003455">
    <property type="protein sequence ID" value="PNJ45808.1"/>
    <property type="molecule type" value="Genomic_DNA"/>
</dbReference>